<feature type="region of interest" description="Disordered" evidence="1">
    <location>
        <begin position="1"/>
        <end position="36"/>
    </location>
</feature>
<organism evidence="2 3">
    <name type="scientific">Malus domestica</name>
    <name type="common">Apple</name>
    <name type="synonym">Pyrus malus</name>
    <dbReference type="NCBI Taxonomy" id="3750"/>
    <lineage>
        <taxon>Eukaryota</taxon>
        <taxon>Viridiplantae</taxon>
        <taxon>Streptophyta</taxon>
        <taxon>Embryophyta</taxon>
        <taxon>Tracheophyta</taxon>
        <taxon>Spermatophyta</taxon>
        <taxon>Magnoliopsida</taxon>
        <taxon>eudicotyledons</taxon>
        <taxon>Gunneridae</taxon>
        <taxon>Pentapetalae</taxon>
        <taxon>rosids</taxon>
        <taxon>fabids</taxon>
        <taxon>Rosales</taxon>
        <taxon>Rosaceae</taxon>
        <taxon>Amygdaloideae</taxon>
        <taxon>Maleae</taxon>
        <taxon>Malus</taxon>
    </lineage>
</organism>
<proteinExistence type="predicted"/>
<dbReference type="Proteomes" id="UP000290289">
    <property type="component" value="Chromosome 6"/>
</dbReference>
<accession>A0A498JLL4</accession>
<dbReference type="AlphaFoldDB" id="A0A498JLL4"/>
<feature type="region of interest" description="Disordered" evidence="1">
    <location>
        <begin position="53"/>
        <end position="96"/>
    </location>
</feature>
<reference evidence="2 3" key="1">
    <citation type="submission" date="2018-10" db="EMBL/GenBank/DDBJ databases">
        <title>A high-quality apple genome assembly.</title>
        <authorList>
            <person name="Hu J."/>
        </authorList>
    </citation>
    <scope>NUCLEOTIDE SEQUENCE [LARGE SCALE GENOMIC DNA]</scope>
    <source>
        <strain evidence="3">cv. HFTH1</strain>
        <tissue evidence="2">Young leaf</tissue>
    </source>
</reference>
<name>A0A498JLL4_MALDO</name>
<protein>
    <submittedName>
        <fullName evidence="2">Uncharacterized protein</fullName>
    </submittedName>
</protein>
<gene>
    <name evidence="2" type="ORF">DVH24_009671</name>
</gene>
<dbReference type="EMBL" id="RDQH01000332">
    <property type="protein sequence ID" value="RXH96829.1"/>
    <property type="molecule type" value="Genomic_DNA"/>
</dbReference>
<feature type="compositionally biased region" description="Basic residues" evidence="1">
    <location>
        <begin position="65"/>
        <end position="75"/>
    </location>
</feature>
<evidence type="ECO:0000313" key="3">
    <source>
        <dbReference type="Proteomes" id="UP000290289"/>
    </source>
</evidence>
<evidence type="ECO:0000256" key="1">
    <source>
        <dbReference type="SAM" id="MobiDB-lite"/>
    </source>
</evidence>
<comment type="caution">
    <text evidence="2">The sequence shown here is derived from an EMBL/GenBank/DDBJ whole genome shotgun (WGS) entry which is preliminary data.</text>
</comment>
<sequence length="96" mass="11130">MSMKENNISLRGMNRREHWSGMDDRKQNLDPGINYGHTKKKMKIKYKFAMSDSESPSAIIEEPKKKPKKKATKKITKGETKSKCHSSTRAYKLLDQ</sequence>
<keyword evidence="3" id="KW-1185">Reference proteome</keyword>
<feature type="compositionally biased region" description="Basic and acidic residues" evidence="1">
    <location>
        <begin position="14"/>
        <end position="28"/>
    </location>
</feature>
<evidence type="ECO:0000313" key="2">
    <source>
        <dbReference type="EMBL" id="RXH96829.1"/>
    </source>
</evidence>